<dbReference type="NCBIfam" id="TIGR00613">
    <property type="entry name" value="reco"/>
    <property type="match status" value="1"/>
</dbReference>
<comment type="similarity">
    <text evidence="1 7">Belongs to the RecO family.</text>
</comment>
<dbReference type="GO" id="GO:0006310">
    <property type="term" value="P:DNA recombination"/>
    <property type="evidence" value="ECO:0007669"/>
    <property type="project" value="UniProtKB-UniRule"/>
</dbReference>
<reference evidence="10 11" key="1">
    <citation type="journal article" date="2013" name="Mar. Genomics">
        <title>Expression of sulfatases in Rhodopirellula baltica and the diversity of sulfatases in the genus Rhodopirellula.</title>
        <authorList>
            <person name="Wegner C.E."/>
            <person name="Richter-Heitmann T."/>
            <person name="Klindworth A."/>
            <person name="Klockow C."/>
            <person name="Richter M."/>
            <person name="Achstetter T."/>
            <person name="Glockner F.O."/>
            <person name="Harder J."/>
        </authorList>
    </citation>
    <scope>NUCLEOTIDE SEQUENCE [LARGE SCALE GENOMIC DNA]</scope>
    <source>
        <strain evidence="10 11">SM41</strain>
    </source>
</reference>
<keyword evidence="3 7" id="KW-0227">DNA damage</keyword>
<keyword evidence="11" id="KW-1185">Reference proteome</keyword>
<dbReference type="Gene3D" id="2.40.50.140">
    <property type="entry name" value="Nucleic acid-binding proteins"/>
    <property type="match status" value="1"/>
</dbReference>
<dbReference type="PANTHER" id="PTHR33991">
    <property type="entry name" value="DNA REPAIR PROTEIN RECO"/>
    <property type="match status" value="1"/>
</dbReference>
<comment type="function">
    <text evidence="7">Involved in DNA repair and RecF pathway recombination.</text>
</comment>
<dbReference type="GO" id="GO:0043590">
    <property type="term" value="C:bacterial nucleoid"/>
    <property type="evidence" value="ECO:0007669"/>
    <property type="project" value="TreeGrafter"/>
</dbReference>
<organism evidence="10 11">
    <name type="scientific">Rhodopirellula sallentina SM41</name>
    <dbReference type="NCBI Taxonomy" id="1263870"/>
    <lineage>
        <taxon>Bacteria</taxon>
        <taxon>Pseudomonadati</taxon>
        <taxon>Planctomycetota</taxon>
        <taxon>Planctomycetia</taxon>
        <taxon>Pirellulales</taxon>
        <taxon>Pirellulaceae</taxon>
        <taxon>Rhodopirellula</taxon>
    </lineage>
</organism>
<dbReference type="GO" id="GO:0006302">
    <property type="term" value="P:double-strand break repair"/>
    <property type="evidence" value="ECO:0007669"/>
    <property type="project" value="TreeGrafter"/>
</dbReference>
<dbReference type="InterPro" id="IPR003717">
    <property type="entry name" value="RecO"/>
</dbReference>
<dbReference type="Pfam" id="PF02565">
    <property type="entry name" value="RecO_C"/>
    <property type="match status" value="1"/>
</dbReference>
<dbReference type="HAMAP" id="MF_00201">
    <property type="entry name" value="RecO"/>
    <property type="match status" value="1"/>
</dbReference>
<gene>
    <name evidence="7" type="primary">recO</name>
    <name evidence="10" type="ORF">RSSM_04296</name>
</gene>
<dbReference type="InterPro" id="IPR012340">
    <property type="entry name" value="NA-bd_OB-fold"/>
</dbReference>
<dbReference type="PANTHER" id="PTHR33991:SF1">
    <property type="entry name" value="DNA REPAIR PROTEIN RECO"/>
    <property type="match status" value="1"/>
</dbReference>
<keyword evidence="5 7" id="KW-0234">DNA repair</keyword>
<proteinExistence type="inferred from homology"/>
<evidence type="ECO:0000256" key="3">
    <source>
        <dbReference type="ARBA" id="ARBA00022763"/>
    </source>
</evidence>
<dbReference type="PATRIC" id="fig|1263870.3.peg.4542"/>
<evidence type="ECO:0000259" key="9">
    <source>
        <dbReference type="Pfam" id="PF11967"/>
    </source>
</evidence>
<keyword evidence="4 7" id="KW-0233">DNA recombination</keyword>
<dbReference type="AlphaFoldDB" id="M5TYN7"/>
<evidence type="ECO:0000256" key="8">
    <source>
        <dbReference type="SAM" id="MobiDB-lite"/>
    </source>
</evidence>
<dbReference type="SUPFAM" id="SSF50249">
    <property type="entry name" value="Nucleic acid-binding proteins"/>
    <property type="match status" value="1"/>
</dbReference>
<dbReference type="InterPro" id="IPR022572">
    <property type="entry name" value="DNA_rep/recomb_RecO_N"/>
</dbReference>
<feature type="domain" description="DNA replication/recombination mediator RecO N-terminal" evidence="9">
    <location>
        <begin position="11"/>
        <end position="86"/>
    </location>
</feature>
<evidence type="ECO:0000256" key="7">
    <source>
        <dbReference type="HAMAP-Rule" id="MF_00201"/>
    </source>
</evidence>
<dbReference type="SUPFAM" id="SSF57863">
    <property type="entry name" value="ArfGap/RecO-like zinc finger"/>
    <property type="match status" value="1"/>
</dbReference>
<feature type="region of interest" description="Disordered" evidence="8">
    <location>
        <begin position="232"/>
        <end position="253"/>
    </location>
</feature>
<dbReference type="RefSeq" id="WP_008682647.1">
    <property type="nucleotide sequence ID" value="NZ_ANOH01000285.1"/>
</dbReference>
<evidence type="ECO:0000256" key="5">
    <source>
        <dbReference type="ARBA" id="ARBA00023204"/>
    </source>
</evidence>
<dbReference type="EMBL" id="ANOH01000285">
    <property type="protein sequence ID" value="EMI54305.1"/>
    <property type="molecule type" value="Genomic_DNA"/>
</dbReference>
<evidence type="ECO:0000313" key="10">
    <source>
        <dbReference type="EMBL" id="EMI54305.1"/>
    </source>
</evidence>
<evidence type="ECO:0000256" key="2">
    <source>
        <dbReference type="ARBA" id="ARBA00021310"/>
    </source>
</evidence>
<comment type="caution">
    <text evidence="10">The sequence shown here is derived from an EMBL/GenBank/DDBJ whole genome shotgun (WGS) entry which is preliminary data.</text>
</comment>
<dbReference type="Pfam" id="PF11967">
    <property type="entry name" value="RecO_N"/>
    <property type="match status" value="1"/>
</dbReference>
<accession>M5TYN7</accession>
<dbReference type="OrthoDB" id="9797083at2"/>
<evidence type="ECO:0000256" key="4">
    <source>
        <dbReference type="ARBA" id="ARBA00023172"/>
    </source>
</evidence>
<name>M5TYN7_9BACT</name>
<evidence type="ECO:0000256" key="1">
    <source>
        <dbReference type="ARBA" id="ARBA00007452"/>
    </source>
</evidence>
<dbReference type="InterPro" id="IPR042242">
    <property type="entry name" value="RecO_C"/>
</dbReference>
<dbReference type="InterPro" id="IPR037278">
    <property type="entry name" value="ARFGAP/RecO"/>
</dbReference>
<dbReference type="Gene3D" id="1.20.1440.120">
    <property type="entry name" value="Recombination protein O, C-terminal domain"/>
    <property type="match status" value="1"/>
</dbReference>
<dbReference type="Proteomes" id="UP000011885">
    <property type="component" value="Unassembled WGS sequence"/>
</dbReference>
<evidence type="ECO:0000313" key="11">
    <source>
        <dbReference type="Proteomes" id="UP000011885"/>
    </source>
</evidence>
<sequence length="299" mass="32896">MKNTNTNSNHHSTTAIVLRLVEFSETSLVVTLLTRDLGRISALAKGARRLKGPFEGSLDLLSVCRVTLIAKAGDTLDLLTESKLRRRFRGGDRSLSRTYAGYYVAETLRWWLDDSERHEELFDLTLATLGQIDGEGPVAEILLAYDCQCLRLLGHAPATRACSACGVKLDLLPQSGEQNAAAKTKLPRGRKIAFSLDGGGVVCEACRARQSSLVLITHATLQSLDGLLQKPTEAADEDTGGPPKEDTERESNFPLTSLLPWVSETSYPELRGLISRYMQSLLGRSLRMQPFLPGTIRRR</sequence>
<protein>
    <recommendedName>
        <fullName evidence="2 7">DNA repair protein RecO</fullName>
    </recommendedName>
    <alternativeName>
        <fullName evidence="6 7">Recombination protein O</fullName>
    </alternativeName>
</protein>
<evidence type="ECO:0000256" key="6">
    <source>
        <dbReference type="ARBA" id="ARBA00033409"/>
    </source>
</evidence>